<keyword evidence="5" id="KW-1185">Reference proteome</keyword>
<dbReference type="EMBL" id="CP012528">
    <property type="protein sequence ID" value="ALC49162.1"/>
    <property type="molecule type" value="Genomic_DNA"/>
</dbReference>
<keyword evidence="2" id="KW-0539">Nucleus</keyword>
<dbReference type="OrthoDB" id="5853397at2759"/>
<dbReference type="SMR" id="A0A0M4F9E9"/>
<organism evidence="4 5">
    <name type="scientific">Drosophila busckii</name>
    <name type="common">Fruit fly</name>
    <dbReference type="NCBI Taxonomy" id="30019"/>
    <lineage>
        <taxon>Eukaryota</taxon>
        <taxon>Metazoa</taxon>
        <taxon>Ecdysozoa</taxon>
        <taxon>Arthropoda</taxon>
        <taxon>Hexapoda</taxon>
        <taxon>Insecta</taxon>
        <taxon>Pterygota</taxon>
        <taxon>Neoptera</taxon>
        <taxon>Endopterygota</taxon>
        <taxon>Diptera</taxon>
        <taxon>Brachycera</taxon>
        <taxon>Muscomorpha</taxon>
        <taxon>Ephydroidea</taxon>
        <taxon>Drosophilidae</taxon>
        <taxon>Drosophila</taxon>
    </lineage>
</organism>
<protein>
    <recommendedName>
        <fullName evidence="2">Decapping nuclease</fullName>
        <ecNumber evidence="2">3.6.1.-</ecNumber>
    </recommendedName>
</protein>
<dbReference type="STRING" id="30019.A0A0M4F9E9"/>
<dbReference type="GO" id="GO:0000166">
    <property type="term" value="F:nucleotide binding"/>
    <property type="evidence" value="ECO:0007669"/>
    <property type="project" value="UniProtKB-KW"/>
</dbReference>
<dbReference type="GO" id="GO:0000956">
    <property type="term" value="P:nuclear-transcribed mRNA catabolic process"/>
    <property type="evidence" value="ECO:0007669"/>
    <property type="project" value="TreeGrafter"/>
</dbReference>
<dbReference type="Proteomes" id="UP000494163">
    <property type="component" value="Chromosome X"/>
</dbReference>
<keyword evidence="2" id="KW-0479">Metal-binding</keyword>
<comment type="cofactor">
    <cofactor evidence="2">
        <name>a divalent metal cation</name>
        <dbReference type="ChEBI" id="CHEBI:60240"/>
    </cofactor>
</comment>
<keyword evidence="2" id="KW-0547">Nucleotide-binding</keyword>
<reference evidence="4 5" key="1">
    <citation type="submission" date="2015-08" db="EMBL/GenBank/DDBJ databases">
        <title>Ancestral chromatin configuration constrains chromatin evolution on differentiating sex chromosomes in Drosophila.</title>
        <authorList>
            <person name="Zhou Q."/>
            <person name="Bachtrog D."/>
        </authorList>
    </citation>
    <scope>NUCLEOTIDE SEQUENCE [LARGE SCALE GENOMIC DNA]</scope>
    <source>
        <tissue evidence="4">Whole larvae</tissue>
    </source>
</reference>
<keyword evidence="2" id="KW-0540">Nuclease</keyword>
<dbReference type="PANTHER" id="PTHR12395">
    <property type="entry name" value="DOM-3 RELATED"/>
    <property type="match status" value="1"/>
</dbReference>
<evidence type="ECO:0000313" key="4">
    <source>
        <dbReference type="EMBL" id="ALC49162.1"/>
    </source>
</evidence>
<accession>A0A0M4F9E9</accession>
<dbReference type="GO" id="GO:0005829">
    <property type="term" value="C:cytosol"/>
    <property type="evidence" value="ECO:0007669"/>
    <property type="project" value="TreeGrafter"/>
</dbReference>
<dbReference type="GO" id="GO:0005634">
    <property type="term" value="C:nucleus"/>
    <property type="evidence" value="ECO:0007669"/>
    <property type="project" value="UniProtKB-SubCell"/>
</dbReference>
<dbReference type="Pfam" id="PF08652">
    <property type="entry name" value="RAI1"/>
    <property type="match status" value="1"/>
</dbReference>
<keyword evidence="2" id="KW-0694">RNA-binding</keyword>
<dbReference type="GO" id="GO:0046872">
    <property type="term" value="F:metal ion binding"/>
    <property type="evidence" value="ECO:0007669"/>
    <property type="project" value="UniProtKB-KW"/>
</dbReference>
<proteinExistence type="inferred from homology"/>
<feature type="domain" description="RAI1-like" evidence="3">
    <location>
        <begin position="29"/>
        <end position="357"/>
    </location>
</feature>
<dbReference type="AlphaFoldDB" id="A0A0M4F9E9"/>
<dbReference type="InterPro" id="IPR039039">
    <property type="entry name" value="RAI1-like_fam"/>
</dbReference>
<dbReference type="OMA" id="ACTPYEN"/>
<dbReference type="GO" id="GO:0034353">
    <property type="term" value="F:mRNA 5'-diphosphatase activity"/>
    <property type="evidence" value="ECO:0007669"/>
    <property type="project" value="TreeGrafter"/>
</dbReference>
<evidence type="ECO:0000256" key="2">
    <source>
        <dbReference type="RuleBase" id="RU367113"/>
    </source>
</evidence>
<evidence type="ECO:0000259" key="3">
    <source>
        <dbReference type="Pfam" id="PF08652"/>
    </source>
</evidence>
<dbReference type="GO" id="GO:0004518">
    <property type="term" value="F:nuclease activity"/>
    <property type="evidence" value="ECO:0007669"/>
    <property type="project" value="UniProtKB-KW"/>
</dbReference>
<dbReference type="InterPro" id="IPR013961">
    <property type="entry name" value="RAI1"/>
</dbReference>
<dbReference type="EC" id="3.6.1.-" evidence="2"/>
<sequence length="363" mass="42019">MSSTGTLHLNIRTHKLGTPYSVAFPNFSRPEPVGCYSINESRELEDNANNAGYLRIPPQTDFPLDLNAGIEQVQRKPPEPDYHDIAQLCRYISLHPKLLQLQADVITFRGILRQIMGTPYERQKDYCLVATLFHGSIYLAKLETPEQREERQQMPSQQQDMCSWGFKFEQYCTTHDPQEKPITDVPVNESKEFACIYSSKLNGLKLLYGAEMDCIKSTQRLDLRQESQLRAAQFVELKTSALDMNFRQQRSFDNYKSSNWWCQSYLVGIGSILAGLRDPQGMLHEIKEYDVRTLHRNKPWSAAAMANFLYDFLHELKTLMAHLNTPEATVRLDFKAAQSQVYYTVLKDEQVLPTWYRQQLSNN</sequence>
<dbReference type="PANTHER" id="PTHR12395:SF9">
    <property type="entry name" value="DECAPPING AND EXORIBONUCLEASE PROTEIN"/>
    <property type="match status" value="1"/>
</dbReference>
<dbReference type="GO" id="GO:0110155">
    <property type="term" value="P:NAD-cap decapping"/>
    <property type="evidence" value="ECO:0007669"/>
    <property type="project" value="TreeGrafter"/>
</dbReference>
<gene>
    <name evidence="4" type="ORF">Dbus_chrXg1018</name>
</gene>
<keyword evidence="2" id="KW-0378">Hydrolase</keyword>
<comment type="similarity">
    <text evidence="1 2">Belongs to the DXO/Dom3Z family.</text>
</comment>
<evidence type="ECO:0000256" key="1">
    <source>
        <dbReference type="ARBA" id="ARBA00006562"/>
    </source>
</evidence>
<evidence type="ECO:0000313" key="5">
    <source>
        <dbReference type="Proteomes" id="UP000494163"/>
    </source>
</evidence>
<comment type="function">
    <text evidence="2">Decapping enzyme for NAD-capped RNAs: specifically hydrolyzes the nicotinamide adenine dinucleotide (NAD) cap from a subset of RNAs by removing the entire NAD moiety from the 5'-end of an NAD-capped RNA.</text>
</comment>
<dbReference type="GO" id="GO:0003723">
    <property type="term" value="F:RNA binding"/>
    <property type="evidence" value="ECO:0007669"/>
    <property type="project" value="UniProtKB-KW"/>
</dbReference>
<comment type="subcellular location">
    <subcellularLocation>
        <location evidence="2">Nucleus</location>
    </subcellularLocation>
</comment>
<name>A0A0M4F9E9_DROBS</name>